<dbReference type="Proteomes" id="UP000721442">
    <property type="component" value="Unassembled WGS sequence"/>
</dbReference>
<accession>A0A940IC65</accession>
<protein>
    <recommendedName>
        <fullName evidence="4">Outer membrane protein beta-barrel domain-containing protein</fullName>
    </recommendedName>
</protein>
<evidence type="ECO:0000313" key="3">
    <source>
        <dbReference type="Proteomes" id="UP000721442"/>
    </source>
</evidence>
<comment type="caution">
    <text evidence="2">The sequence shown here is derived from an EMBL/GenBank/DDBJ whole genome shotgun (WGS) entry which is preliminary data.</text>
</comment>
<name>A0A940IC65_9PROT</name>
<evidence type="ECO:0000313" key="2">
    <source>
        <dbReference type="EMBL" id="MBO8407417.1"/>
    </source>
</evidence>
<sequence length="254" mass="27667">MKKISYLGILSVLFATPAFAAYNSEQFISEVIEGVDLVGARANVDKPDAAPGELGLDVYQTADAGYSEDVQVFIPTKMYMRAGAGLNLPFATDAARIGDTEFDSSGSWTTQIGLGWNLSSYVRTEIDFQESTFEFSDIDGMGASYHTLGGMLYFDFARRYVQTGDITYRRRFVPFMGIGAAAGVYKFDGPGGADGFVIAAPRATLGFNVMLNELIGIDIMYQYQMMIGNGFGWDVRAGGVDNISNIMASFRVNF</sequence>
<dbReference type="SUPFAM" id="SSF56925">
    <property type="entry name" value="OMPA-like"/>
    <property type="match status" value="1"/>
</dbReference>
<feature type="signal peptide" evidence="1">
    <location>
        <begin position="1"/>
        <end position="20"/>
    </location>
</feature>
<reference evidence="2" key="1">
    <citation type="submission" date="2020-10" db="EMBL/GenBank/DDBJ databases">
        <authorList>
            <person name="Gilroy R."/>
        </authorList>
    </citation>
    <scope>NUCLEOTIDE SEQUENCE</scope>
    <source>
        <strain evidence="2">B1-16210</strain>
    </source>
</reference>
<organism evidence="2 3">
    <name type="scientific">Candidatus Enterousia excrementavium</name>
    <dbReference type="NCBI Taxonomy" id="2840789"/>
    <lineage>
        <taxon>Bacteria</taxon>
        <taxon>Pseudomonadati</taxon>
        <taxon>Pseudomonadota</taxon>
        <taxon>Alphaproteobacteria</taxon>
        <taxon>Candidatus Enterousia</taxon>
    </lineage>
</organism>
<dbReference type="AlphaFoldDB" id="A0A940IC65"/>
<evidence type="ECO:0000256" key="1">
    <source>
        <dbReference type="SAM" id="SignalP"/>
    </source>
</evidence>
<dbReference type="Gene3D" id="2.40.160.20">
    <property type="match status" value="1"/>
</dbReference>
<reference evidence="2" key="2">
    <citation type="journal article" date="2021" name="PeerJ">
        <title>Extensive microbial diversity within the chicken gut microbiome revealed by metagenomics and culture.</title>
        <authorList>
            <person name="Gilroy R."/>
            <person name="Ravi A."/>
            <person name="Getino M."/>
            <person name="Pursley I."/>
            <person name="Horton D.L."/>
            <person name="Alikhan N.F."/>
            <person name="Baker D."/>
            <person name="Gharbi K."/>
            <person name="Hall N."/>
            <person name="Watson M."/>
            <person name="Adriaenssens E.M."/>
            <person name="Foster-Nyarko E."/>
            <person name="Jarju S."/>
            <person name="Secka A."/>
            <person name="Antonio M."/>
            <person name="Oren A."/>
            <person name="Chaudhuri R.R."/>
            <person name="La Ragione R."/>
            <person name="Hildebrand F."/>
            <person name="Pallen M.J."/>
        </authorList>
    </citation>
    <scope>NUCLEOTIDE SEQUENCE</scope>
    <source>
        <strain evidence="2">B1-16210</strain>
    </source>
</reference>
<evidence type="ECO:0008006" key="4">
    <source>
        <dbReference type="Google" id="ProtNLM"/>
    </source>
</evidence>
<gene>
    <name evidence="2" type="ORF">IAC77_03065</name>
</gene>
<keyword evidence="1" id="KW-0732">Signal</keyword>
<dbReference type="EMBL" id="JADINE010000037">
    <property type="protein sequence ID" value="MBO8407417.1"/>
    <property type="molecule type" value="Genomic_DNA"/>
</dbReference>
<proteinExistence type="predicted"/>
<feature type="chain" id="PRO_5036783122" description="Outer membrane protein beta-barrel domain-containing protein" evidence="1">
    <location>
        <begin position="21"/>
        <end position="254"/>
    </location>
</feature>
<dbReference type="InterPro" id="IPR011250">
    <property type="entry name" value="OMP/PagP_B-barrel"/>
</dbReference>